<dbReference type="PANTHER" id="PTHR12815">
    <property type="entry name" value="SORTING AND ASSEMBLY MACHINERY SAMM50 PROTEIN FAMILY MEMBER"/>
    <property type="match status" value="1"/>
</dbReference>
<dbReference type="InterPro" id="IPR023707">
    <property type="entry name" value="OM_assembly_BamA"/>
</dbReference>
<dbReference type="Pfam" id="PF01103">
    <property type="entry name" value="Omp85"/>
    <property type="match status" value="1"/>
</dbReference>
<keyword evidence="3" id="KW-0812">Transmembrane</keyword>
<gene>
    <name evidence="10" type="primary">bamA</name>
    <name evidence="10" type="ORF">ENG63_04460</name>
</gene>
<name>A0A7C0Y475_DESA2</name>
<dbReference type="GO" id="GO:0071709">
    <property type="term" value="P:membrane assembly"/>
    <property type="evidence" value="ECO:0007669"/>
    <property type="project" value="InterPro"/>
</dbReference>
<evidence type="ECO:0000256" key="4">
    <source>
        <dbReference type="ARBA" id="ARBA00022729"/>
    </source>
</evidence>
<accession>A0A7C0Y475</accession>
<feature type="domain" description="POTRA" evidence="9">
    <location>
        <begin position="469"/>
        <end position="542"/>
    </location>
</feature>
<evidence type="ECO:0000256" key="3">
    <source>
        <dbReference type="ARBA" id="ARBA00022692"/>
    </source>
</evidence>
<keyword evidence="4" id="KW-0732">Signal</keyword>
<dbReference type="HAMAP" id="MF_01430">
    <property type="entry name" value="OM_assembly_BamA"/>
    <property type="match status" value="1"/>
</dbReference>
<evidence type="ECO:0000256" key="2">
    <source>
        <dbReference type="ARBA" id="ARBA00022452"/>
    </source>
</evidence>
<keyword evidence="5" id="KW-0677">Repeat</keyword>
<evidence type="ECO:0000256" key="6">
    <source>
        <dbReference type="ARBA" id="ARBA00023136"/>
    </source>
</evidence>
<organism evidence="10">
    <name type="scientific">Desulfofervidus auxilii</name>
    <dbReference type="NCBI Taxonomy" id="1621989"/>
    <lineage>
        <taxon>Bacteria</taxon>
        <taxon>Pseudomonadati</taxon>
        <taxon>Thermodesulfobacteriota</taxon>
        <taxon>Candidatus Desulfofervidia</taxon>
        <taxon>Candidatus Desulfofervidales</taxon>
        <taxon>Candidatus Desulfofervidaceae</taxon>
        <taxon>Candidatus Desulfofervidus</taxon>
    </lineage>
</organism>
<dbReference type="Proteomes" id="UP000886289">
    <property type="component" value="Unassembled WGS sequence"/>
</dbReference>
<protein>
    <recommendedName>
        <fullName evidence="8">Outer membrane protein assembly factor BamA</fullName>
    </recommendedName>
</protein>
<comment type="subcellular location">
    <subcellularLocation>
        <location evidence="1">Membrane</location>
    </subcellularLocation>
</comment>
<dbReference type="NCBIfam" id="TIGR03303">
    <property type="entry name" value="OM_YaeT"/>
    <property type="match status" value="1"/>
</dbReference>
<keyword evidence="7" id="KW-0998">Cell outer membrane</keyword>
<dbReference type="GO" id="GO:0009279">
    <property type="term" value="C:cell outer membrane"/>
    <property type="evidence" value="ECO:0007669"/>
    <property type="project" value="UniProtKB-UniRule"/>
</dbReference>
<evidence type="ECO:0000256" key="5">
    <source>
        <dbReference type="ARBA" id="ARBA00022737"/>
    </source>
</evidence>
<dbReference type="PROSITE" id="PS51779">
    <property type="entry name" value="POTRA"/>
    <property type="match status" value="4"/>
</dbReference>
<comment type="caution">
    <text evidence="10">The sequence shown here is derived from an EMBL/GenBank/DDBJ whole genome shotgun (WGS) entry which is preliminary data.</text>
</comment>
<dbReference type="Pfam" id="PF07244">
    <property type="entry name" value="POTRA"/>
    <property type="match status" value="5"/>
</dbReference>
<proteinExistence type="inferred from homology"/>
<reference evidence="10" key="1">
    <citation type="journal article" date="2020" name="mSystems">
        <title>Genome- and Community-Level Interaction Insights into Carbon Utilization and Element Cycling Functions of Hydrothermarchaeota in Hydrothermal Sediment.</title>
        <authorList>
            <person name="Zhou Z."/>
            <person name="Liu Y."/>
            <person name="Xu W."/>
            <person name="Pan J."/>
            <person name="Luo Z.H."/>
            <person name="Li M."/>
        </authorList>
    </citation>
    <scope>NUCLEOTIDE SEQUENCE [LARGE SCALE GENOMIC DNA]</scope>
    <source>
        <strain evidence="10">HyVt-233</strain>
    </source>
</reference>
<dbReference type="InterPro" id="IPR034746">
    <property type="entry name" value="POTRA"/>
</dbReference>
<dbReference type="PIRSF" id="PIRSF006076">
    <property type="entry name" value="OM_assembly_OMP85"/>
    <property type="match status" value="1"/>
</dbReference>
<dbReference type="Gene3D" id="3.10.20.310">
    <property type="entry name" value="membrane protein fhac"/>
    <property type="match status" value="5"/>
</dbReference>
<keyword evidence="6" id="KW-0472">Membrane</keyword>
<dbReference type="EMBL" id="DRBS01000173">
    <property type="protein sequence ID" value="HDD44097.1"/>
    <property type="molecule type" value="Genomic_DNA"/>
</dbReference>
<dbReference type="InterPro" id="IPR039910">
    <property type="entry name" value="D15-like"/>
</dbReference>
<dbReference type="PANTHER" id="PTHR12815:SF47">
    <property type="entry name" value="TRANSLOCATION AND ASSEMBLY MODULE SUBUNIT TAMA"/>
    <property type="match status" value="1"/>
</dbReference>
<evidence type="ECO:0000256" key="7">
    <source>
        <dbReference type="ARBA" id="ARBA00023237"/>
    </source>
</evidence>
<evidence type="ECO:0000259" key="9">
    <source>
        <dbReference type="PROSITE" id="PS51779"/>
    </source>
</evidence>
<evidence type="ECO:0000256" key="1">
    <source>
        <dbReference type="ARBA" id="ARBA00004370"/>
    </source>
</evidence>
<dbReference type="InterPro" id="IPR010827">
    <property type="entry name" value="BamA/TamA_POTRA"/>
</dbReference>
<evidence type="ECO:0000256" key="8">
    <source>
        <dbReference type="NCBIfam" id="TIGR03303"/>
    </source>
</evidence>
<sequence>MRRYLIFILLIILFCPFKALGKEKLEVSVAPFIIYAPKNMKNLGIEIAKKLEKKLPGDKIQIISWAEKPPVSLEEARKIGETWGIDYIIWGSLTFLGERISFDITIIETGGIRPPISIYKEIYSIEAIDLVLNDIVKEIIFKLFKKEKIVRLEILGHKGVDKDAILAVMKTKEGDLFNPRTIREDIKSIFKLGFFRDIKVEVEDLPQGKVVKFILTEKPLIKRIIIQGNKAIKEENIQEVIVLKPNTILKEDLLTKSIEQIKLLYQKEAYFDAQINYEIEPITEQEVKVIFKIQEGEKAYIKKIIFKGNKAFKDKTLKKLMKNKEKWFFSFITGSGKLKREELEHDVNRIINFYYNHGYINAKIGEPQIKHKGREIYIIIPIEEGKQYRVGQISFSGELIKTETKLKKYLKLKKGDIYNQEKLQKDIFALSDVYANYGFAYAEIEPDIKIRPENQTVNITYNIKKGPKVYIGRIEFEGNTKTRDKVIRRELWITEGETFNKEKLERSIESLHRLGYFEDIQVETEKGEELNELNLKIKVKEQPTGSFSIGAGYSSVEKFILMADITQRNLFGRGQSVTLRGYLGSITQRYTFDFTEPYLFDTNLSVGFQAFKWDTEYIDYTKESNGGEIRFSYPITRYSRIYWNYHYEKAKTADFAEYASLLIKELAPGITTSSISIGWSRDTRNRFFNPSKGSIITASIDFAGGPLGGDSAFTRYEGSVSVFIPLFWDTVGFIRTKMGYIQKRKKGILPLFEKYYLGGPYTIRGYDFATISPRDPKTGERIGGNKMFLCNLEFRFPIAKKLRLIGVIFFDMGNTYDIHQKFDITNLKKSVGAGIRWFSPMGPLRLEWGYALNAAPDESTSNWEFAIGTFF</sequence>
<feature type="domain" description="POTRA" evidence="9">
    <location>
        <begin position="299"/>
        <end position="385"/>
    </location>
</feature>
<feature type="domain" description="POTRA" evidence="9">
    <location>
        <begin position="219"/>
        <end position="296"/>
    </location>
</feature>
<keyword evidence="2" id="KW-1134">Transmembrane beta strand</keyword>
<feature type="domain" description="POTRA" evidence="9">
    <location>
        <begin position="388"/>
        <end position="466"/>
    </location>
</feature>
<dbReference type="Gene3D" id="2.40.160.50">
    <property type="entry name" value="membrane protein fhac: a member of the omp85/tpsb transporter family"/>
    <property type="match status" value="1"/>
</dbReference>
<dbReference type="AlphaFoldDB" id="A0A7C0Y475"/>
<dbReference type="InterPro" id="IPR000184">
    <property type="entry name" value="Bac_surfAg_D15"/>
</dbReference>
<evidence type="ECO:0000313" key="10">
    <source>
        <dbReference type="EMBL" id="HDD44097.1"/>
    </source>
</evidence>